<reference evidence="1 2" key="1">
    <citation type="submission" date="2018-06" db="EMBL/GenBank/DDBJ databases">
        <title>Genomic Encyclopedia of Archaeal and Bacterial Type Strains, Phase II (KMG-II): from individual species to whole genera.</title>
        <authorList>
            <person name="Goeker M."/>
        </authorList>
    </citation>
    <scope>NUCLEOTIDE SEQUENCE [LARGE SCALE GENOMIC DNA]</scope>
    <source>
        <strain evidence="1 2">DSM 23446</strain>
    </source>
</reference>
<proteinExistence type="predicted"/>
<sequence>MALPQHYDGENLSVNILVVPTNTDPFVNWNTAPASPNAVPGFANFHPQFSLGIVRGTDDFPISNPLNPDRKPVLVPVTVTEATKKADLLDKVSKSFKLTIGNANDKLPPVVDVSKSVKKYLPETYRKSFNFTQPRHPNAITDDSYECAVRDKLPLQPVAPVDKISWGKIFAQILKQPLLAEACGMVYKVTIPIEASWFEDGGFLYADIVNEPYSSVQNQLLEDSEGPLIKRYAARIPTLVPGTERPVFAAVTFPVVHKKTTDPTPVIPFGPWDEVFQEARLYDDGFAKIVHANQPKSGNLIKEKRDGFHPQTEAGIRLGWDDEQILVWYIRQLTENTDVQAAGSGLRLDAPLGVMGYHIDVKEAEEGSVWESLNEVEINPESNLGKELATSTTELPYQVYPTKLTGKNASNFWLPMYYAHWVGKSMVTEDLDALLIYKNDQENGAILKGSQEKKVDPNSTLIPAPIDTVLRYGQSYDFRIRLTDISGGGPRVDKIPLNSAPNPVTNVAFKRYVIPGMLRIDMPKQLLQQTGEYFNSTDPAETSFSSNPTISLHRPLLEYPAVVFTQKYQKAGRDPIEELKNVAAQNKVLKPALADPDVTEVSIRVEVKSLRMDNALSQNGSDGYITLYQTKRLFPSDFDARLDIPVEFIDVPVLNLGEEANPFFVDNLKNSDLDEMTQLILPTGRNIRVTLRGLASSEEDPDEYFGSIDSDVENDSRYGKVTQLAFYKEPLQESQLLFPYGNVPELQGIFLCPERVPTIKKNLFSHLLKRVTETGEADIVNRLADALGCKAKGMTILAPKGERIAFGCSSRIQHSLAPDGSSVTFASKAELQGHWIGGISYKMQRDWTWDCLENDAFQISKRYKFRKDLESEWRNLKNAGEIELKHTVSFEALQEDRFGEINRGYTRLVFIDAIEPKNDLKRDGGELRFPDEIWVNYTILPKFKPKHVSVPEKKIEELALPTVLAPSQMPKMKSVGLAFSPYDRSDDYSSTEVRRRHLWIEFEEPVENPDDLYFCRMLANAPDQLISNNSAEQLLAPEESPLNLDPELTRIITPGQGDDMAAIGAMQQMTKSLDSDRHFILPIPPGMHPESPELFGFFTYEFRVGHAHFDGETNNLWSTAQGRFGRALRVTGIQHPAPNLLCTLNRGKQQMYVTAPFAKAVMNGKNVTSKPPRTSLWAVLYAQVYQADGLDFRNILLGEQEMQIGIKIVDDKEESEQFKDLVKIASAPNKVPTNVSSSYVQNEALILQGHLVANLKELHPVGTAKFSSEEIASRLKMFGLPEDSPLSVLVVEVFGNITNIFDHFEQFQQVRDSPILEKILEKVDKDKIPPTNTPEEMRPLSRGLGHFRILRTSPLTKVPFVCCPTCE</sequence>
<comment type="caution">
    <text evidence="1">The sequence shown here is derived from an EMBL/GenBank/DDBJ whole genome shotgun (WGS) entry which is preliminary data.</text>
</comment>
<name>A0A327NYA0_9BACT</name>
<accession>A0A327NYA0</accession>
<keyword evidence="2" id="KW-1185">Reference proteome</keyword>
<evidence type="ECO:0000313" key="1">
    <source>
        <dbReference type="EMBL" id="RAI84950.1"/>
    </source>
</evidence>
<gene>
    <name evidence="1" type="ORF">LV83_03743</name>
</gene>
<dbReference type="EMBL" id="QLLK01000014">
    <property type="protein sequence ID" value="RAI84950.1"/>
    <property type="molecule type" value="Genomic_DNA"/>
</dbReference>
<protein>
    <submittedName>
        <fullName evidence="1">Uncharacterized protein</fullName>
    </submittedName>
</protein>
<organism evidence="1 2">
    <name type="scientific">Algoriphagus yeomjeoni</name>
    <dbReference type="NCBI Taxonomy" id="291403"/>
    <lineage>
        <taxon>Bacteria</taxon>
        <taxon>Pseudomonadati</taxon>
        <taxon>Bacteroidota</taxon>
        <taxon>Cytophagia</taxon>
        <taxon>Cytophagales</taxon>
        <taxon>Cyclobacteriaceae</taxon>
        <taxon>Algoriphagus</taxon>
    </lineage>
</organism>
<dbReference type="Proteomes" id="UP000249610">
    <property type="component" value="Unassembled WGS sequence"/>
</dbReference>
<evidence type="ECO:0000313" key="2">
    <source>
        <dbReference type="Proteomes" id="UP000249610"/>
    </source>
</evidence>